<dbReference type="Pfam" id="PF13410">
    <property type="entry name" value="GST_C_2"/>
    <property type="match status" value="1"/>
</dbReference>
<dbReference type="InterPro" id="IPR036282">
    <property type="entry name" value="Glutathione-S-Trfase_C_sf"/>
</dbReference>
<dbReference type="InterPro" id="IPR036249">
    <property type="entry name" value="Thioredoxin-like_sf"/>
</dbReference>
<proteinExistence type="predicted"/>
<accession>A0AAN7TNG9</accession>
<dbReference type="PANTHER" id="PTHR32419">
    <property type="entry name" value="GLUTATHIONYL-HYDROQUINONE REDUCTASE"/>
    <property type="match status" value="1"/>
</dbReference>
<comment type="caution">
    <text evidence="5">The sequence shown here is derived from an EMBL/GenBank/DDBJ whole genome shotgun (WGS) entry which is preliminary data.</text>
</comment>
<feature type="binding site" evidence="2">
    <location>
        <begin position="124"/>
        <end position="127"/>
    </location>
    <ligand>
        <name>glutathione</name>
        <dbReference type="ChEBI" id="CHEBI:57925"/>
    </ligand>
</feature>
<feature type="site" description="Lowers pKa of active site Cys" evidence="3">
    <location>
        <position position="252"/>
    </location>
</feature>
<dbReference type="Proteomes" id="UP001310890">
    <property type="component" value="Unassembled WGS sequence"/>
</dbReference>
<feature type="domain" description="GST N-terminal" evidence="4">
    <location>
        <begin position="45"/>
        <end position="151"/>
    </location>
</feature>
<dbReference type="InterPro" id="IPR016639">
    <property type="entry name" value="GST_Omega/GSH"/>
</dbReference>
<organism evidence="5 6">
    <name type="scientific">Meristemomyces frigidus</name>
    <dbReference type="NCBI Taxonomy" id="1508187"/>
    <lineage>
        <taxon>Eukaryota</taxon>
        <taxon>Fungi</taxon>
        <taxon>Dikarya</taxon>
        <taxon>Ascomycota</taxon>
        <taxon>Pezizomycotina</taxon>
        <taxon>Dothideomycetes</taxon>
        <taxon>Dothideomycetidae</taxon>
        <taxon>Mycosphaerellales</taxon>
        <taxon>Teratosphaeriaceae</taxon>
        <taxon>Meristemomyces</taxon>
    </lineage>
</organism>
<dbReference type="SFLD" id="SFLDS00019">
    <property type="entry name" value="Glutathione_Transferase_(cytos"/>
    <property type="match status" value="1"/>
</dbReference>
<evidence type="ECO:0000256" key="1">
    <source>
        <dbReference type="PIRSR" id="PIRSR015753-1"/>
    </source>
</evidence>
<dbReference type="EMBL" id="JAVRRL010000028">
    <property type="protein sequence ID" value="KAK5112780.1"/>
    <property type="molecule type" value="Genomic_DNA"/>
</dbReference>
<dbReference type="InterPro" id="IPR040079">
    <property type="entry name" value="Glutathione_S-Trfase"/>
</dbReference>
<evidence type="ECO:0000259" key="4">
    <source>
        <dbReference type="Pfam" id="PF13409"/>
    </source>
</evidence>
<reference evidence="5" key="1">
    <citation type="submission" date="2023-08" db="EMBL/GenBank/DDBJ databases">
        <title>Black Yeasts Isolated from many extreme environments.</title>
        <authorList>
            <person name="Coleine C."/>
            <person name="Stajich J.E."/>
            <person name="Selbmann L."/>
        </authorList>
    </citation>
    <scope>NUCLEOTIDE SEQUENCE</scope>
    <source>
        <strain evidence="5">CCFEE 5401</strain>
    </source>
</reference>
<dbReference type="SUPFAM" id="SSF52833">
    <property type="entry name" value="Thioredoxin-like"/>
    <property type="match status" value="1"/>
</dbReference>
<dbReference type="Gene3D" id="1.20.1050.10">
    <property type="match status" value="1"/>
</dbReference>
<dbReference type="InterPro" id="IPR047047">
    <property type="entry name" value="GST_Omega-like_C"/>
</dbReference>
<dbReference type="Pfam" id="PF13409">
    <property type="entry name" value="GST_N_2"/>
    <property type="match status" value="1"/>
</dbReference>
<sequence>MSTINGTKMPSDWHAGPDDSWHGVITKDGPFLPEKNRYHLFLGLFCPFAHRAYFVHELKQLQKYAGIDLSIVKPFPKGDDKGWPGWRFNHKDESSYEAATEDKLFGSQFMHEVYFKSDPNYTGRYSVPVLWDKKLNTIVSNESAELLRWLPAAFNDLLPKELADITLYPSEHAQEIDSETPWMQAHLNTGVYKAGFAPDQETYNSNLPPVFAALNKLEKIAKHNGGPYLLGTHLTELDLRAYATLIRFDPVYVQHFKCNLGMIRYSYPVLHNWLKGMYHNHTAAKNTTNFDHIKANYTKSHADINPHGITPLGPWPNIAAGYMSDWAKLAAGEIDMPEVLEWEKKLED</sequence>
<feature type="active site" description="Proton donor/acceptor" evidence="1">
    <location>
        <position position="192"/>
    </location>
</feature>
<feature type="binding site" evidence="2">
    <location>
        <begin position="142"/>
        <end position="143"/>
    </location>
    <ligand>
        <name>glutathione</name>
        <dbReference type="ChEBI" id="CHEBI:57925"/>
    </ligand>
</feature>
<dbReference type="SFLD" id="SFLDG01206">
    <property type="entry name" value="Xi.1"/>
    <property type="match status" value="1"/>
</dbReference>
<protein>
    <recommendedName>
        <fullName evidence="4">GST N-terminal domain-containing protein</fullName>
    </recommendedName>
</protein>
<dbReference type="PIRSF" id="PIRSF015753">
    <property type="entry name" value="GST"/>
    <property type="match status" value="1"/>
</dbReference>
<dbReference type="SFLD" id="SFLDG01148">
    <property type="entry name" value="Xi_(cytGST)"/>
    <property type="match status" value="1"/>
</dbReference>
<dbReference type="PANTHER" id="PTHR32419:SF23">
    <property type="entry name" value="GLUTATHIONE S-TRANSFERASE (EUROFUNG)"/>
    <property type="match status" value="1"/>
</dbReference>
<evidence type="ECO:0000313" key="6">
    <source>
        <dbReference type="Proteomes" id="UP001310890"/>
    </source>
</evidence>
<dbReference type="InterPro" id="IPR004045">
    <property type="entry name" value="Glutathione_S-Trfase_N"/>
</dbReference>
<name>A0AAN7TNG9_9PEZI</name>
<evidence type="ECO:0000256" key="3">
    <source>
        <dbReference type="PIRSR" id="PIRSR015753-3"/>
    </source>
</evidence>
<evidence type="ECO:0000256" key="2">
    <source>
        <dbReference type="PIRSR" id="PIRSR015753-2"/>
    </source>
</evidence>
<dbReference type="AlphaFoldDB" id="A0AAN7TNG9"/>
<dbReference type="GO" id="GO:0004364">
    <property type="term" value="F:glutathione transferase activity"/>
    <property type="evidence" value="ECO:0007669"/>
    <property type="project" value="InterPro"/>
</dbReference>
<feature type="binding site" evidence="2">
    <location>
        <position position="86"/>
    </location>
    <ligand>
        <name>glutathione</name>
        <dbReference type="ChEBI" id="CHEBI:57925"/>
    </ligand>
</feature>
<feature type="site" description="Lowers pKa of active site Cys" evidence="3">
    <location>
        <position position="297"/>
    </location>
</feature>
<feature type="active site" description="Nucleophile" evidence="1">
    <location>
        <position position="46"/>
    </location>
</feature>
<dbReference type="SUPFAM" id="SSF47616">
    <property type="entry name" value="GST C-terminal domain-like"/>
    <property type="match status" value="1"/>
</dbReference>
<dbReference type="GO" id="GO:0005737">
    <property type="term" value="C:cytoplasm"/>
    <property type="evidence" value="ECO:0007669"/>
    <property type="project" value="TreeGrafter"/>
</dbReference>
<evidence type="ECO:0000313" key="5">
    <source>
        <dbReference type="EMBL" id="KAK5112780.1"/>
    </source>
</evidence>
<dbReference type="Gene3D" id="3.40.30.10">
    <property type="entry name" value="Glutaredoxin"/>
    <property type="match status" value="1"/>
</dbReference>
<dbReference type="CDD" id="cd03190">
    <property type="entry name" value="GST_C_Omega_like"/>
    <property type="match status" value="1"/>
</dbReference>
<gene>
    <name evidence="5" type="ORF">LTR62_003878</name>
</gene>